<gene>
    <name evidence="4" type="ORF">ADUPG1_011812</name>
</gene>
<dbReference type="InterPro" id="IPR050325">
    <property type="entry name" value="Prot/Nucl_acid_deglycase"/>
</dbReference>
<keyword evidence="1" id="KW-0472">Membrane</keyword>
<keyword evidence="2" id="KW-0732">Signal</keyword>
<evidence type="ECO:0000259" key="3">
    <source>
        <dbReference type="Pfam" id="PF01965"/>
    </source>
</evidence>
<keyword evidence="5" id="KW-1185">Reference proteome</keyword>
<dbReference type="InterPro" id="IPR029062">
    <property type="entry name" value="Class_I_gatase-like"/>
</dbReference>
<dbReference type="Gene3D" id="3.40.50.880">
    <property type="match status" value="2"/>
</dbReference>
<evidence type="ECO:0000256" key="1">
    <source>
        <dbReference type="SAM" id="Phobius"/>
    </source>
</evidence>
<name>A0ABQ5JZJ9_9EUKA</name>
<feature type="chain" id="PRO_5046660319" description="DJ-1/PfpI domain-containing protein" evidence="2">
    <location>
        <begin position="23"/>
        <end position="621"/>
    </location>
</feature>
<dbReference type="EMBL" id="BQXS01012285">
    <property type="protein sequence ID" value="GKT21042.1"/>
    <property type="molecule type" value="Genomic_DNA"/>
</dbReference>
<feature type="signal peptide" evidence="2">
    <location>
        <begin position="1"/>
        <end position="22"/>
    </location>
</feature>
<evidence type="ECO:0000313" key="4">
    <source>
        <dbReference type="EMBL" id="GKT21042.1"/>
    </source>
</evidence>
<feature type="transmembrane region" description="Helical" evidence="1">
    <location>
        <begin position="587"/>
        <end position="609"/>
    </location>
</feature>
<protein>
    <recommendedName>
        <fullName evidence="3">DJ-1/PfpI domain-containing protein</fullName>
    </recommendedName>
</protein>
<accession>A0ABQ5JZJ9</accession>
<evidence type="ECO:0000256" key="2">
    <source>
        <dbReference type="SAM" id="SignalP"/>
    </source>
</evidence>
<dbReference type="PANTHER" id="PTHR48094:SF12">
    <property type="entry name" value="PARKINSON DISEASE PROTEIN 7 HOMOLOG"/>
    <property type="match status" value="1"/>
</dbReference>
<reference evidence="4" key="1">
    <citation type="submission" date="2022-03" db="EMBL/GenBank/DDBJ databases">
        <title>Draft genome sequence of Aduncisulcus paluster, a free-living microaerophilic Fornicata.</title>
        <authorList>
            <person name="Yuyama I."/>
            <person name="Kume K."/>
            <person name="Tamura T."/>
            <person name="Inagaki Y."/>
            <person name="Hashimoto T."/>
        </authorList>
    </citation>
    <scope>NUCLEOTIDE SEQUENCE</scope>
    <source>
        <strain evidence="4">NY0171</strain>
    </source>
</reference>
<comment type="caution">
    <text evidence="4">The sequence shown here is derived from an EMBL/GenBank/DDBJ whole genome shotgun (WGS) entry which is preliminary data.</text>
</comment>
<dbReference type="SUPFAM" id="SSF52317">
    <property type="entry name" value="Class I glutamine amidotransferase-like"/>
    <property type="match status" value="2"/>
</dbReference>
<keyword evidence="1" id="KW-1133">Transmembrane helix</keyword>
<keyword evidence="1" id="KW-0812">Transmembrane</keyword>
<dbReference type="Pfam" id="PF01965">
    <property type="entry name" value="DJ-1_PfpI"/>
    <property type="match status" value="1"/>
</dbReference>
<sequence>MLQKVSFCLLIFGLIVFSVAVSEDIIRATTLDLVPMGTHYTQTLPEVTDGSMFNGMKAAITIANYVEDIEVLFPYTYLAMRGADIDIICPAGQTEALAGDYTKPTWIIPCIAADTLSENDWTSYDIMIVPGGAGIYYLRNDSYIIDGMNAFMTTLGNGSPKVFAPICAGSEICVSVNCSFLNDSSDITTAGSPTSAQVLIDGGMDYILSDLVVMHDYSENGTVKRENAYVIGHDPTAHSVWTQSIGYALTGITEDLSDSDPYAYINDYSNVFVDCPNDLSEMYGEFTFGDTDYYKTLDIADLDGSVEGMSVGIIASRGASWNEYAYFYDAFTKNGANVSVYCPWVLDGDYVDRQEFKNGMIPIAYVFCDALFTDKPTPEILVIPSGVWANTTFRRMSVGIIASRGASWNEYAYFYDAFTKNGANVSVYCPWVLDGDYVDRQEFKNGMIPIAYVFCDALFTDKPTPEILVIPSGVWANTTFRSDPNVFGMIANANHVIAIGEAVEHLAAAGVLTVCPVSTTDFAVNYITNKSITSYSTVKPVTVCEVNNKKYITAVGPESSLSSIVNAFSSMKNDHPKKDSSSNAPMIIAWIITSVSIVGFIVLLILTLLSLKKSKGGYVPV</sequence>
<dbReference type="InterPro" id="IPR002818">
    <property type="entry name" value="DJ-1/PfpI"/>
</dbReference>
<organism evidence="4 5">
    <name type="scientific">Aduncisulcus paluster</name>
    <dbReference type="NCBI Taxonomy" id="2918883"/>
    <lineage>
        <taxon>Eukaryota</taxon>
        <taxon>Metamonada</taxon>
        <taxon>Carpediemonas-like organisms</taxon>
        <taxon>Aduncisulcus</taxon>
    </lineage>
</organism>
<feature type="domain" description="DJ-1/PfpI" evidence="3">
    <location>
        <begin position="56"/>
        <end position="173"/>
    </location>
</feature>
<proteinExistence type="predicted"/>
<evidence type="ECO:0000313" key="5">
    <source>
        <dbReference type="Proteomes" id="UP001057375"/>
    </source>
</evidence>
<dbReference type="Proteomes" id="UP001057375">
    <property type="component" value="Unassembled WGS sequence"/>
</dbReference>
<dbReference type="PANTHER" id="PTHR48094">
    <property type="entry name" value="PROTEIN/NUCLEIC ACID DEGLYCASE DJ-1-RELATED"/>
    <property type="match status" value="1"/>
</dbReference>